<dbReference type="STRING" id="1714355.BTO28_10680"/>
<protein>
    <recommendedName>
        <fullName evidence="1">DinB-like domain-containing protein</fullName>
    </recommendedName>
</protein>
<proteinExistence type="predicted"/>
<dbReference type="Proteomes" id="UP000188613">
    <property type="component" value="Unassembled WGS sequence"/>
</dbReference>
<evidence type="ECO:0000313" key="2">
    <source>
        <dbReference type="EMBL" id="OMP66757.1"/>
    </source>
</evidence>
<sequence>MESIKQFLFSRSFTVDTLQNVPVEKWDEQPSGCPNSIRWNAGHIYFSTEALLNMADESYKVERPEWGVLFATGTRPSEWTGDVTEAAAILQALKQQGARIEAHFAGKLTAAASIPLNIRGHEMENAEAILQFVTWHEGSHAGMIKTISNVLK</sequence>
<dbReference type="AlphaFoldDB" id="A0A1V2A736"/>
<dbReference type="SUPFAM" id="SSF109854">
    <property type="entry name" value="DinB/YfiT-like putative metalloenzymes"/>
    <property type="match status" value="1"/>
</dbReference>
<dbReference type="RefSeq" id="WP_076766074.1">
    <property type="nucleotide sequence ID" value="NZ_MSFI01000018.1"/>
</dbReference>
<dbReference type="EMBL" id="MSFI01000018">
    <property type="protein sequence ID" value="OMP66757.1"/>
    <property type="molecule type" value="Genomic_DNA"/>
</dbReference>
<dbReference type="InterPro" id="IPR034660">
    <property type="entry name" value="DinB/YfiT-like"/>
</dbReference>
<gene>
    <name evidence="2" type="ORF">BTO28_10680</name>
</gene>
<comment type="caution">
    <text evidence="2">The sequence shown here is derived from an EMBL/GenBank/DDBJ whole genome shotgun (WGS) entry which is preliminary data.</text>
</comment>
<dbReference type="OrthoDB" id="4295522at2"/>
<evidence type="ECO:0000259" key="1">
    <source>
        <dbReference type="Pfam" id="PF12867"/>
    </source>
</evidence>
<accession>A0A1V2A736</accession>
<organism evidence="2 3">
    <name type="scientific">Domibacillus epiphyticus</name>
    <dbReference type="NCBI Taxonomy" id="1714355"/>
    <lineage>
        <taxon>Bacteria</taxon>
        <taxon>Bacillati</taxon>
        <taxon>Bacillota</taxon>
        <taxon>Bacilli</taxon>
        <taxon>Bacillales</taxon>
        <taxon>Bacillaceae</taxon>
        <taxon>Domibacillus</taxon>
    </lineage>
</organism>
<evidence type="ECO:0000313" key="3">
    <source>
        <dbReference type="Proteomes" id="UP000188613"/>
    </source>
</evidence>
<reference evidence="2 3" key="1">
    <citation type="submission" date="2016-12" db="EMBL/GenBank/DDBJ databases">
        <title>Domibacillus sp. SAB 38T whole genome sequencing.</title>
        <authorList>
            <person name="Verma A."/>
            <person name="Ojha A.K."/>
            <person name="Krishnamurthi S."/>
        </authorList>
    </citation>
    <scope>NUCLEOTIDE SEQUENCE [LARGE SCALE GENOMIC DNA]</scope>
    <source>
        <strain evidence="2 3">SAB 38</strain>
    </source>
</reference>
<feature type="domain" description="DinB-like" evidence="1">
    <location>
        <begin position="8"/>
        <end position="144"/>
    </location>
</feature>
<dbReference type="Pfam" id="PF12867">
    <property type="entry name" value="DinB_2"/>
    <property type="match status" value="1"/>
</dbReference>
<dbReference type="InterPro" id="IPR024775">
    <property type="entry name" value="DinB-like"/>
</dbReference>
<name>A0A1V2A736_9BACI</name>
<dbReference type="Gene3D" id="1.20.120.450">
    <property type="entry name" value="dinb family like domain"/>
    <property type="match status" value="1"/>
</dbReference>
<keyword evidence="3" id="KW-1185">Reference proteome</keyword>